<dbReference type="EMBL" id="JAAQPH010000017">
    <property type="protein sequence ID" value="NIA70962.1"/>
    <property type="molecule type" value="Genomic_DNA"/>
</dbReference>
<keyword evidence="2" id="KW-0479">Metal-binding</keyword>
<evidence type="ECO:0000256" key="2">
    <source>
        <dbReference type="ARBA" id="ARBA00022723"/>
    </source>
</evidence>
<protein>
    <submittedName>
        <fullName evidence="6">Creatininase family protein</fullName>
    </submittedName>
</protein>
<comment type="cofactor">
    <cofactor evidence="1">
        <name>Zn(2+)</name>
        <dbReference type="ChEBI" id="CHEBI:29105"/>
    </cofactor>
</comment>
<dbReference type="InterPro" id="IPR024087">
    <property type="entry name" value="Creatininase-like_sf"/>
</dbReference>
<dbReference type="Proteomes" id="UP000761264">
    <property type="component" value="Unassembled WGS sequence"/>
</dbReference>
<dbReference type="GO" id="GO:0009231">
    <property type="term" value="P:riboflavin biosynthetic process"/>
    <property type="evidence" value="ECO:0007669"/>
    <property type="project" value="TreeGrafter"/>
</dbReference>
<evidence type="ECO:0000313" key="7">
    <source>
        <dbReference type="Proteomes" id="UP000761264"/>
    </source>
</evidence>
<dbReference type="PANTHER" id="PTHR35005:SF1">
    <property type="entry name" value="2-AMINO-5-FORMYLAMINO-6-RIBOSYLAMINOPYRIMIDIN-4(3H)-ONE 5'-MONOPHOSPHATE DEFORMYLASE"/>
    <property type="match status" value="1"/>
</dbReference>
<dbReference type="InterPro" id="IPR003785">
    <property type="entry name" value="Creatininase/forma_Hydrolase"/>
</dbReference>
<evidence type="ECO:0000256" key="1">
    <source>
        <dbReference type="ARBA" id="ARBA00001947"/>
    </source>
</evidence>
<keyword evidence="7" id="KW-1185">Reference proteome</keyword>
<proteinExistence type="inferred from homology"/>
<keyword evidence="4" id="KW-0862">Zinc</keyword>
<dbReference type="Gene3D" id="3.40.50.10310">
    <property type="entry name" value="Creatininase"/>
    <property type="match status" value="1"/>
</dbReference>
<sequence>MGSGKMLELATLTREEIRAVAPDSLAVLPVGAIEQHGPHLPVNTDTEIVKRVCFEAAERAFPDIRVLVAPTVAYGVSHHHKPHPGVLTLSGHTMIAVLMELSESLIDSGFHRIAIINGHGGNSNYVSIVAREINNHNDVTITGADCWSIVKTPLSVPLGHAGEFETSIMQHLTPDLVTDGIPAPSPTRESKVIVDGTRVYLAARRSGLGLGYTDNPQLGTAAKGALLFDALADGLTDFFKKVHAIHPVLPATEQSMVAAK</sequence>
<evidence type="ECO:0000256" key="5">
    <source>
        <dbReference type="ARBA" id="ARBA00024029"/>
    </source>
</evidence>
<dbReference type="GO" id="GO:0016811">
    <property type="term" value="F:hydrolase activity, acting on carbon-nitrogen (but not peptide) bonds, in linear amides"/>
    <property type="evidence" value="ECO:0007669"/>
    <property type="project" value="TreeGrafter"/>
</dbReference>
<name>A0A967KBA3_9PROT</name>
<dbReference type="Pfam" id="PF02633">
    <property type="entry name" value="Creatininase"/>
    <property type="match status" value="1"/>
</dbReference>
<dbReference type="GO" id="GO:0046872">
    <property type="term" value="F:metal ion binding"/>
    <property type="evidence" value="ECO:0007669"/>
    <property type="project" value="UniProtKB-KW"/>
</dbReference>
<organism evidence="6 7">
    <name type="scientific">Pelagibius litoralis</name>
    <dbReference type="NCBI Taxonomy" id="374515"/>
    <lineage>
        <taxon>Bacteria</taxon>
        <taxon>Pseudomonadati</taxon>
        <taxon>Pseudomonadota</taxon>
        <taxon>Alphaproteobacteria</taxon>
        <taxon>Rhodospirillales</taxon>
        <taxon>Rhodovibrionaceae</taxon>
        <taxon>Pelagibius</taxon>
    </lineage>
</organism>
<comment type="caution">
    <text evidence="6">The sequence shown here is derived from an EMBL/GenBank/DDBJ whole genome shotgun (WGS) entry which is preliminary data.</text>
</comment>
<dbReference type="AlphaFoldDB" id="A0A967KBA3"/>
<evidence type="ECO:0000256" key="3">
    <source>
        <dbReference type="ARBA" id="ARBA00022801"/>
    </source>
</evidence>
<reference evidence="6" key="1">
    <citation type="submission" date="2020-03" db="EMBL/GenBank/DDBJ databases">
        <title>Genome of Pelagibius litoralis DSM 21314T.</title>
        <authorList>
            <person name="Wang G."/>
        </authorList>
    </citation>
    <scope>NUCLEOTIDE SEQUENCE</scope>
    <source>
        <strain evidence="6">DSM 21314</strain>
    </source>
</reference>
<dbReference type="RefSeq" id="WP_167228093.1">
    <property type="nucleotide sequence ID" value="NZ_JAAQPH010000017.1"/>
</dbReference>
<evidence type="ECO:0000256" key="4">
    <source>
        <dbReference type="ARBA" id="ARBA00022833"/>
    </source>
</evidence>
<evidence type="ECO:0000313" key="6">
    <source>
        <dbReference type="EMBL" id="NIA70962.1"/>
    </source>
</evidence>
<dbReference type="SUPFAM" id="SSF102215">
    <property type="entry name" value="Creatininase"/>
    <property type="match status" value="1"/>
</dbReference>
<keyword evidence="3" id="KW-0378">Hydrolase</keyword>
<dbReference type="PANTHER" id="PTHR35005">
    <property type="entry name" value="3-DEHYDRO-SCYLLO-INOSOSE HYDROLASE"/>
    <property type="match status" value="1"/>
</dbReference>
<gene>
    <name evidence="6" type="ORF">HBA54_20390</name>
</gene>
<accession>A0A967KBA3</accession>
<comment type="similarity">
    <text evidence="5">Belongs to the creatininase superfamily.</text>
</comment>